<evidence type="ECO:0000256" key="4">
    <source>
        <dbReference type="ARBA" id="ARBA00023337"/>
    </source>
</evidence>
<feature type="compositionally biased region" description="Low complexity" evidence="6">
    <location>
        <begin position="656"/>
        <end position="681"/>
    </location>
</feature>
<evidence type="ECO:0000256" key="2">
    <source>
        <dbReference type="ARBA" id="ARBA00022801"/>
    </source>
</evidence>
<organism evidence="8">
    <name type="scientific">Auxenochlorella protothecoides</name>
    <name type="common">Green microalga</name>
    <name type="synonym">Chlorella protothecoides</name>
    <dbReference type="NCBI Taxonomy" id="3075"/>
    <lineage>
        <taxon>Eukaryota</taxon>
        <taxon>Viridiplantae</taxon>
        <taxon>Chlorophyta</taxon>
        <taxon>core chlorophytes</taxon>
        <taxon>Trebouxiophyceae</taxon>
        <taxon>Chlorellales</taxon>
        <taxon>Chlorellaceae</taxon>
        <taxon>Auxenochlorella</taxon>
    </lineage>
</organism>
<evidence type="ECO:0000313" key="8">
    <source>
        <dbReference type="EMBL" id="JAT77159.1"/>
    </source>
</evidence>
<keyword evidence="3" id="KW-0472">Membrane</keyword>
<evidence type="ECO:0000256" key="5">
    <source>
        <dbReference type="ARBA" id="ARBA00023464"/>
    </source>
</evidence>
<dbReference type="EMBL" id="GDKF01001463">
    <property type="protein sequence ID" value="JAT77159.1"/>
    <property type="molecule type" value="Transcribed_RNA"/>
</dbReference>
<dbReference type="PROSITE" id="PS50275">
    <property type="entry name" value="SAC"/>
    <property type="match status" value="1"/>
</dbReference>
<feature type="domain" description="SAC" evidence="7">
    <location>
        <begin position="1"/>
        <end position="255"/>
    </location>
</feature>
<feature type="region of interest" description="Disordered" evidence="6">
    <location>
        <begin position="156"/>
        <end position="181"/>
    </location>
</feature>
<comment type="subcellular location">
    <subcellularLocation>
        <location evidence="1">Vacuole membrane</location>
        <topology evidence="1">Peripheral membrane protein</topology>
    </subcellularLocation>
</comment>
<dbReference type="PANTHER" id="PTHR45738">
    <property type="entry name" value="POLYPHOSPHOINOSITIDE PHOSPHATASE"/>
    <property type="match status" value="1"/>
</dbReference>
<gene>
    <name evidence="8" type="ORF">g.66002</name>
</gene>
<feature type="compositionally biased region" description="Low complexity" evidence="6">
    <location>
        <begin position="556"/>
        <end position="568"/>
    </location>
</feature>
<feature type="compositionally biased region" description="Low complexity" evidence="6">
    <location>
        <begin position="388"/>
        <end position="398"/>
    </location>
</feature>
<dbReference type="GO" id="GO:0046856">
    <property type="term" value="P:phosphatidylinositol dephosphorylation"/>
    <property type="evidence" value="ECO:0007669"/>
    <property type="project" value="InterPro"/>
</dbReference>
<feature type="region of interest" description="Disordered" evidence="6">
    <location>
        <begin position="650"/>
        <end position="701"/>
    </location>
</feature>
<accession>A0A1D2AD60</accession>
<proteinExistence type="predicted"/>
<dbReference type="AlphaFoldDB" id="A0A1D2AD60"/>
<evidence type="ECO:0000256" key="1">
    <source>
        <dbReference type="ARBA" id="ARBA00004148"/>
    </source>
</evidence>
<dbReference type="PANTHER" id="PTHR45738:SF5">
    <property type="entry name" value="POLYPHOSPHOINOSITIDE PHOSPHATASE"/>
    <property type="match status" value="1"/>
</dbReference>
<keyword evidence="2" id="KW-0378">Hydrolase</keyword>
<dbReference type="InterPro" id="IPR043573">
    <property type="entry name" value="Fig4-like"/>
</dbReference>
<feature type="region of interest" description="Disordered" evidence="6">
    <location>
        <begin position="530"/>
        <end position="576"/>
    </location>
</feature>
<feature type="region of interest" description="Disordered" evidence="6">
    <location>
        <begin position="364"/>
        <end position="424"/>
    </location>
</feature>
<evidence type="ECO:0000256" key="3">
    <source>
        <dbReference type="ARBA" id="ARBA00023136"/>
    </source>
</evidence>
<comment type="catalytic activity">
    <reaction evidence="4">
        <text>a 1,2-diacyl-sn-glycero-3-phospho-(1D-myo-inositol-3,5-bisphosphate) + H2O = a 1,2-diacyl-sn-glycero-3-phospho-(1D-myo-inositol-3-phosphate) + phosphate</text>
        <dbReference type="Rhea" id="RHEA:32955"/>
        <dbReference type="ChEBI" id="CHEBI:15377"/>
        <dbReference type="ChEBI" id="CHEBI:43474"/>
        <dbReference type="ChEBI" id="CHEBI:57923"/>
        <dbReference type="ChEBI" id="CHEBI:58088"/>
    </reaction>
</comment>
<comment type="subunit">
    <text evidence="5">Component of the PI(3,5)P2 regulatory complex at least composed of ATG18, SAC/FIG4, FAB1 and VAC14.</text>
</comment>
<reference evidence="8" key="1">
    <citation type="submission" date="2015-08" db="EMBL/GenBank/DDBJ databases">
        <authorList>
            <person name="Babu N.S."/>
            <person name="Beckwith C.J."/>
            <person name="Beseler K.G."/>
            <person name="Brison A."/>
            <person name="Carone J.V."/>
            <person name="Caskin T.P."/>
            <person name="Diamond M."/>
            <person name="Durham M.E."/>
            <person name="Foxe J.M."/>
            <person name="Go M."/>
            <person name="Henderson B.A."/>
            <person name="Jones I.B."/>
            <person name="McGettigan J.A."/>
            <person name="Micheletti S.J."/>
            <person name="Nasrallah M.E."/>
            <person name="Ortiz D."/>
            <person name="Piller C.R."/>
            <person name="Privatt S.R."/>
            <person name="Schneider S.L."/>
            <person name="Sharp S."/>
            <person name="Smith T.C."/>
            <person name="Stanton J.D."/>
            <person name="Ullery H.E."/>
            <person name="Wilson R.J."/>
            <person name="Serrano M.G."/>
            <person name="Buck G."/>
            <person name="Lee V."/>
            <person name="Wang Y."/>
            <person name="Carvalho R."/>
            <person name="Voegtly L."/>
            <person name="Shi R."/>
            <person name="Duckworth R."/>
            <person name="Johnson A."/>
            <person name="Loviza R."/>
            <person name="Walstead R."/>
            <person name="Shah Z."/>
            <person name="Kiflezghi M."/>
            <person name="Wade K."/>
            <person name="Ball S.L."/>
            <person name="Bradley K.W."/>
            <person name="Asai D.J."/>
            <person name="Bowman C.A."/>
            <person name="Russell D.A."/>
            <person name="Pope W.H."/>
            <person name="Jacobs-Sera D."/>
            <person name="Hendrix R.W."/>
            <person name="Hatfull G.F."/>
        </authorList>
    </citation>
    <scope>NUCLEOTIDE SEQUENCE</scope>
</reference>
<dbReference type="Pfam" id="PF02383">
    <property type="entry name" value="Syja_N"/>
    <property type="match status" value="1"/>
</dbReference>
<evidence type="ECO:0000256" key="6">
    <source>
        <dbReference type="SAM" id="MobiDB-lite"/>
    </source>
</evidence>
<feature type="non-terminal residue" evidence="8">
    <location>
        <position position="1"/>
    </location>
</feature>
<protein>
    <recommendedName>
        <fullName evidence="7">SAC domain-containing protein</fullName>
    </recommendedName>
</protein>
<sequence>GLDRRTRLPAISSWLQLRGSLPLFWYQAASSAVLKPEIVVQQYDPLYRATAAHFDALRARYGDPVVALDLVRRSGREAALGRAYEAALAQLNRGWAREGRPGVAYVAWDMQAAAKRAPRTLLARLRRVQAPALDATGFFVLGGATGGWGSCARAAPDGGEGGAGERDSGAAAAAAPPSSPSLRLQSGVLRTNCIDCLDRTNLAQFAAGLSALGRQLAALGLSGSARGLAPDSSAARALMDAYEAAGHAAAQQYGGSEAHASFFQRARGDGAAATTSRDLLTSLRRFYSNAYTDADKQDSINLLLGVFRPEPGQPHLWELDSDSALHRGGRQGSLEGSVRAGRFVPRRHGADAGSLERLPQEGHRGLSAGVAPVPPTLAPLRGLGGGATAAPAPAAERGGQPGSILQPPLPTAGEESDTSGDECFTPSLLHLLSSASAEDSFAPSASVDLALAAGLAPDPAALLTQELGAASHPPEQAAVGLLGHAGSLGVLLGAGGPFAGPPADGGLPAGSLGRAASAAAALPALQTETDHPGFPVAAGSGLSGLQGERSESNTTAAAAGGQAEGAAQPPAPPSPVLARAAPAALMAAAPRRPPKLESFDRLFSAPSAALHPVRLVAPAAAQQQPGLEAAAGGAVARVLPAWLSPRRVATPDLPDDAAGAGASDAAPARRPRAPSGSLSARTSPQASPTPPRRLVRSSSAGAGGAIAAWSPGGAWGGADASPPRAPAPLAGLRRGETAPEHHVLGLLARGEAGPGEGTAPAAPCPPPDYGNAGLAAAGVLEAWDALWAARPAAPPCGGHVAAAADLPGSRPANAPHGAARPHPALPLDLGQVLWGAEAVRHGLDSLGVSPGVAAWWAGDQLAVLVQQGLTLRAGLAQESERWRAPVPPPRDAAGGGAVARAVDAGLAPPRPLLA</sequence>
<dbReference type="GO" id="GO:0005774">
    <property type="term" value="C:vacuolar membrane"/>
    <property type="evidence" value="ECO:0007669"/>
    <property type="project" value="UniProtKB-SubCell"/>
</dbReference>
<dbReference type="InterPro" id="IPR002013">
    <property type="entry name" value="SAC_dom"/>
</dbReference>
<name>A0A1D2AD60_AUXPR</name>
<evidence type="ECO:0000259" key="7">
    <source>
        <dbReference type="PROSITE" id="PS50275"/>
    </source>
</evidence>
<dbReference type="GO" id="GO:0043813">
    <property type="term" value="F:phosphatidylinositol-3,5-bisphosphate 5-phosphatase activity"/>
    <property type="evidence" value="ECO:0007669"/>
    <property type="project" value="InterPro"/>
</dbReference>